<dbReference type="EMBL" id="BAUT01000015">
    <property type="protein sequence ID" value="GAE25895.1"/>
    <property type="molecule type" value="Genomic_DNA"/>
</dbReference>
<evidence type="ECO:0000313" key="3">
    <source>
        <dbReference type="EMBL" id="GAE25895.1"/>
    </source>
</evidence>
<protein>
    <recommendedName>
        <fullName evidence="5">Phage shock protein A</fullName>
    </recommendedName>
</protein>
<evidence type="ECO:0000313" key="4">
    <source>
        <dbReference type="Proteomes" id="UP000018890"/>
    </source>
</evidence>
<gene>
    <name evidence="3" type="ORF">JCM9140_1916</name>
</gene>
<organism evidence="3 4">
    <name type="scientific">Halalkalibacter wakoensis JCM 9140</name>
    <dbReference type="NCBI Taxonomy" id="1236970"/>
    <lineage>
        <taxon>Bacteria</taxon>
        <taxon>Bacillati</taxon>
        <taxon>Bacillota</taxon>
        <taxon>Bacilli</taxon>
        <taxon>Bacillales</taxon>
        <taxon>Bacillaceae</taxon>
        <taxon>Halalkalibacter</taxon>
    </lineage>
</organism>
<feature type="coiled-coil region" evidence="2">
    <location>
        <begin position="107"/>
        <end position="148"/>
    </location>
</feature>
<keyword evidence="2" id="KW-0175">Coiled coil</keyword>
<proteinExistence type="inferred from homology"/>
<accession>W4Q1Q9</accession>
<comment type="similarity">
    <text evidence="1">Belongs to the PspA/Vipp/IM30 family.</text>
</comment>
<evidence type="ECO:0000256" key="1">
    <source>
        <dbReference type="ARBA" id="ARBA00043985"/>
    </source>
</evidence>
<evidence type="ECO:0000256" key="2">
    <source>
        <dbReference type="SAM" id="Coils"/>
    </source>
</evidence>
<dbReference type="Proteomes" id="UP000018890">
    <property type="component" value="Unassembled WGS sequence"/>
</dbReference>
<sequence length="190" mass="22502">MLATRLNQIMKAYINEGLERIEDPAIMVKQYMRDVGEQVEKAERDLLKLMKKETQLQEELNMAQQLIKKREEQAELAIKADNEELARRILFNKKEVWNEMKQIEQHSAETKKKIPDKEAELEQLQLKYDQLQERQMELIVRVKGVKENERITAKHEETTLNSKATVQKWEKVQDIDLEIEKLKAKMQADG</sequence>
<keyword evidence="4" id="KW-1185">Reference proteome</keyword>
<name>W4Q1Q9_9BACI</name>
<dbReference type="PANTHER" id="PTHR31088:SF6">
    <property type="entry name" value="PHAGE SHOCK PROTEIN A"/>
    <property type="match status" value="1"/>
</dbReference>
<dbReference type="InterPro" id="IPR007157">
    <property type="entry name" value="PspA_VIPP1"/>
</dbReference>
<dbReference type="PANTHER" id="PTHR31088">
    <property type="entry name" value="MEMBRANE-ASSOCIATED PROTEIN VIPP1, CHLOROPLASTIC"/>
    <property type="match status" value="1"/>
</dbReference>
<dbReference type="STRING" id="1236970.JCM9140_1916"/>
<dbReference type="Pfam" id="PF04012">
    <property type="entry name" value="PspA_IM30"/>
    <property type="match status" value="1"/>
</dbReference>
<comment type="caution">
    <text evidence="3">The sequence shown here is derived from an EMBL/GenBank/DDBJ whole genome shotgun (WGS) entry which is preliminary data.</text>
</comment>
<evidence type="ECO:0008006" key="5">
    <source>
        <dbReference type="Google" id="ProtNLM"/>
    </source>
</evidence>
<dbReference type="AlphaFoldDB" id="W4Q1Q9"/>
<feature type="coiled-coil region" evidence="2">
    <location>
        <begin position="32"/>
        <end position="73"/>
    </location>
</feature>
<dbReference type="OrthoDB" id="9779630at2"/>
<reference evidence="3" key="1">
    <citation type="journal article" date="2014" name="Genome Announc.">
        <title>Draft Genome Sequences of Three Alkaliphilic Bacillus Strains, Bacillus wakoensis JCM 9140T, Bacillus akibai JCM 9157T, and Bacillus hemicellulosilyticus JCM 9152T.</title>
        <authorList>
            <person name="Yuki M."/>
            <person name="Oshima K."/>
            <person name="Suda W."/>
            <person name="Oshida Y."/>
            <person name="Kitamura K."/>
            <person name="Iida T."/>
            <person name="Hattori M."/>
            <person name="Ohkuma M."/>
        </authorList>
    </citation>
    <scope>NUCLEOTIDE SEQUENCE [LARGE SCALE GENOMIC DNA]</scope>
    <source>
        <strain evidence="3">JCM 9140</strain>
    </source>
</reference>
<dbReference type="RefSeq" id="WP_034744948.1">
    <property type="nucleotide sequence ID" value="NZ_BAUT01000015.1"/>
</dbReference>